<keyword evidence="1" id="KW-1185">Reference proteome</keyword>
<name>A0A915DPV6_9BILA</name>
<dbReference type="Proteomes" id="UP000887574">
    <property type="component" value="Unplaced"/>
</dbReference>
<proteinExistence type="predicted"/>
<evidence type="ECO:0000313" key="2">
    <source>
        <dbReference type="WBParaSite" id="jg22373"/>
    </source>
</evidence>
<reference evidence="2" key="1">
    <citation type="submission" date="2022-11" db="UniProtKB">
        <authorList>
            <consortium name="WormBaseParasite"/>
        </authorList>
    </citation>
    <scope>IDENTIFICATION</scope>
</reference>
<dbReference type="AlphaFoldDB" id="A0A915DPV6"/>
<organism evidence="1 2">
    <name type="scientific">Ditylenchus dipsaci</name>
    <dbReference type="NCBI Taxonomy" id="166011"/>
    <lineage>
        <taxon>Eukaryota</taxon>
        <taxon>Metazoa</taxon>
        <taxon>Ecdysozoa</taxon>
        <taxon>Nematoda</taxon>
        <taxon>Chromadorea</taxon>
        <taxon>Rhabditida</taxon>
        <taxon>Tylenchina</taxon>
        <taxon>Tylenchomorpha</taxon>
        <taxon>Sphaerularioidea</taxon>
        <taxon>Anguinidae</taxon>
        <taxon>Anguininae</taxon>
        <taxon>Ditylenchus</taxon>
    </lineage>
</organism>
<protein>
    <submittedName>
        <fullName evidence="2">Uncharacterized protein</fullName>
    </submittedName>
</protein>
<accession>A0A915DPV6</accession>
<dbReference type="WBParaSite" id="jg22373">
    <property type="protein sequence ID" value="jg22373"/>
    <property type="gene ID" value="jg22373"/>
</dbReference>
<sequence length="77" mass="8989">MAIENMASSPFDCVKKSEQITPKNSSIVVRDYLHEDSTLWSVQERRLFSYRSLPFRVFQQQMGTMVHDGGKYDQIMV</sequence>
<evidence type="ECO:0000313" key="1">
    <source>
        <dbReference type="Proteomes" id="UP000887574"/>
    </source>
</evidence>